<reference evidence="1 2" key="1">
    <citation type="submission" date="2020-08" db="EMBL/GenBank/DDBJ databases">
        <title>Genomic Encyclopedia of Type Strains, Phase III (KMG-III): the genomes of soil and plant-associated and newly described type strains.</title>
        <authorList>
            <person name="Whitman W."/>
        </authorList>
    </citation>
    <scope>NUCLEOTIDE SEQUENCE [LARGE SCALE GENOMIC DNA]</scope>
    <source>
        <strain evidence="1 2">CECT 8960</strain>
    </source>
</reference>
<evidence type="ECO:0000313" key="2">
    <source>
        <dbReference type="Proteomes" id="UP000520767"/>
    </source>
</evidence>
<dbReference type="AlphaFoldDB" id="A0A7W7Q681"/>
<gene>
    <name evidence="1" type="ORF">FHR82_004037</name>
</gene>
<dbReference type="RefSeq" id="WP_184811944.1">
    <property type="nucleotide sequence ID" value="NZ_JACHJQ010000004.1"/>
</dbReference>
<name>A0A7W7Q681_9PSEU</name>
<accession>A0A7W7Q681</accession>
<proteinExistence type="predicted"/>
<protein>
    <submittedName>
        <fullName evidence="1">Uncharacterized protein</fullName>
    </submittedName>
</protein>
<keyword evidence="2" id="KW-1185">Reference proteome</keyword>
<comment type="caution">
    <text evidence="1">The sequence shown here is derived from an EMBL/GenBank/DDBJ whole genome shotgun (WGS) entry which is preliminary data.</text>
</comment>
<evidence type="ECO:0000313" key="1">
    <source>
        <dbReference type="EMBL" id="MBB4907795.1"/>
    </source>
</evidence>
<organism evidence="1 2">
    <name type="scientific">Actinophytocola algeriensis</name>
    <dbReference type="NCBI Taxonomy" id="1768010"/>
    <lineage>
        <taxon>Bacteria</taxon>
        <taxon>Bacillati</taxon>
        <taxon>Actinomycetota</taxon>
        <taxon>Actinomycetes</taxon>
        <taxon>Pseudonocardiales</taxon>
        <taxon>Pseudonocardiaceae</taxon>
    </lineage>
</organism>
<dbReference type="EMBL" id="JACHJQ010000004">
    <property type="protein sequence ID" value="MBB4907795.1"/>
    <property type="molecule type" value="Genomic_DNA"/>
</dbReference>
<sequence>MTHELSRSQVLAMAGQRDRRFHIAAEISVVVHDLDALRNAARRAFDHGRFASEQERARAWAAIENDPASLIGQVIDFARLTEDVPGLLPHSAEWTVSKAS</sequence>
<dbReference type="Proteomes" id="UP000520767">
    <property type="component" value="Unassembled WGS sequence"/>
</dbReference>